<organism evidence="1 2">
    <name type="scientific">Centaurea solstitialis</name>
    <name type="common">yellow star-thistle</name>
    <dbReference type="NCBI Taxonomy" id="347529"/>
    <lineage>
        <taxon>Eukaryota</taxon>
        <taxon>Viridiplantae</taxon>
        <taxon>Streptophyta</taxon>
        <taxon>Embryophyta</taxon>
        <taxon>Tracheophyta</taxon>
        <taxon>Spermatophyta</taxon>
        <taxon>Magnoliopsida</taxon>
        <taxon>eudicotyledons</taxon>
        <taxon>Gunneridae</taxon>
        <taxon>Pentapetalae</taxon>
        <taxon>asterids</taxon>
        <taxon>campanulids</taxon>
        <taxon>Asterales</taxon>
        <taxon>Asteraceae</taxon>
        <taxon>Carduoideae</taxon>
        <taxon>Cardueae</taxon>
        <taxon>Centaureinae</taxon>
        <taxon>Centaurea</taxon>
    </lineage>
</organism>
<protein>
    <submittedName>
        <fullName evidence="1">Uncharacterized protein</fullName>
    </submittedName>
</protein>
<accession>A0AA38SAR5</accession>
<proteinExistence type="predicted"/>
<evidence type="ECO:0000313" key="2">
    <source>
        <dbReference type="Proteomes" id="UP001172457"/>
    </source>
</evidence>
<comment type="caution">
    <text evidence="1">The sequence shown here is derived from an EMBL/GenBank/DDBJ whole genome shotgun (WGS) entry which is preliminary data.</text>
</comment>
<dbReference type="EMBL" id="JARYMX010000257">
    <property type="protein sequence ID" value="KAJ9535428.1"/>
    <property type="molecule type" value="Genomic_DNA"/>
</dbReference>
<dbReference type="AlphaFoldDB" id="A0AA38SAR5"/>
<keyword evidence="2" id="KW-1185">Reference proteome</keyword>
<reference evidence="1" key="1">
    <citation type="submission" date="2023-03" db="EMBL/GenBank/DDBJ databases">
        <title>Chromosome-scale reference genome and RAD-based genetic map of yellow starthistle (Centaurea solstitialis) reveal putative structural variation and QTLs associated with invader traits.</title>
        <authorList>
            <person name="Reatini B."/>
            <person name="Cang F.A."/>
            <person name="Jiang Q."/>
            <person name="Mckibben M.T.W."/>
            <person name="Barker M.S."/>
            <person name="Rieseberg L.H."/>
            <person name="Dlugosch K.M."/>
        </authorList>
    </citation>
    <scope>NUCLEOTIDE SEQUENCE</scope>
    <source>
        <strain evidence="1">CAN-66</strain>
        <tissue evidence="1">Leaf</tissue>
    </source>
</reference>
<dbReference type="Proteomes" id="UP001172457">
    <property type="component" value="Unassembled WGS sequence"/>
</dbReference>
<gene>
    <name evidence="1" type="ORF">OSB04_un001454</name>
</gene>
<evidence type="ECO:0000313" key="1">
    <source>
        <dbReference type="EMBL" id="KAJ9535428.1"/>
    </source>
</evidence>
<name>A0AA38SAR5_9ASTR</name>
<sequence length="96" mass="11019">MTKALLRKRWVFPDEMQIGFMEQEKISHSLAGKICAMKGEGRLECQQRLLLNSPDPTVPVWGTSSAKVTEWIETTLVRSPIKTKKYRPACHPHQNK</sequence>